<dbReference type="InterPro" id="IPR042098">
    <property type="entry name" value="TauD-like_sf"/>
</dbReference>
<keyword evidence="2" id="KW-0560">Oxidoreductase</keyword>
<comment type="caution">
    <text evidence="6">The sequence shown here is derived from an EMBL/GenBank/DDBJ whole genome shotgun (WGS) entry which is preliminary data.</text>
</comment>
<sequence length="320" mass="35524">MTLPAVGKQLETVAPGGRGPVLLRGPGRGAESFAWLRDNRQALDELVSSHGGVLLRDFGFSSVSDFNKAVQLISPQLLDYVNRSTPRTKLGGKLYTATEYPADKSIPMHNESSYADVWPSKIFFYSAVVAETGGHTPVADSRLVYRRIDPEVRQAFERLGVLYVRNYTAGVDLSWQEVFQTDQRAAVEQFCAEHGIQASWGGGRPELTTRQRCQATLVHPSTSDTVWFNQAHLFHLSALAVDEQRSLTDELGVDNVPRNAFYGDGTAIELDVLEHIRSAYEQEKVVFPWERGDIMLLDNLLFAHGRTPFTGARKVVVAMG</sequence>
<keyword evidence="4" id="KW-0045">Antibiotic biosynthesis</keyword>
<evidence type="ECO:0000313" key="6">
    <source>
        <dbReference type="EMBL" id="MBA8922944.1"/>
    </source>
</evidence>
<dbReference type="GO" id="GO:0051213">
    <property type="term" value="F:dioxygenase activity"/>
    <property type="evidence" value="ECO:0007669"/>
    <property type="project" value="UniProtKB-KW"/>
</dbReference>
<keyword evidence="6" id="KW-0223">Dioxygenase</keyword>
<dbReference type="Proteomes" id="UP000517916">
    <property type="component" value="Unassembled WGS sequence"/>
</dbReference>
<evidence type="ECO:0000259" key="5">
    <source>
        <dbReference type="Pfam" id="PF02668"/>
    </source>
</evidence>
<reference evidence="6 7" key="1">
    <citation type="submission" date="2020-08" db="EMBL/GenBank/DDBJ databases">
        <title>Genomic Encyclopedia of Archaeal and Bacterial Type Strains, Phase II (KMG-II): from individual species to whole genera.</title>
        <authorList>
            <person name="Goeker M."/>
        </authorList>
    </citation>
    <scope>NUCLEOTIDE SEQUENCE [LARGE SCALE GENOMIC DNA]</scope>
    <source>
        <strain evidence="6 7">DSM 43850</strain>
    </source>
</reference>
<dbReference type="Gene3D" id="3.60.130.10">
    <property type="entry name" value="Clavaminate synthase-like"/>
    <property type="match status" value="1"/>
</dbReference>
<name>A0ABR6B8M9_9PSEU</name>
<dbReference type="SUPFAM" id="SSF51197">
    <property type="entry name" value="Clavaminate synthase-like"/>
    <property type="match status" value="1"/>
</dbReference>
<evidence type="ECO:0000256" key="4">
    <source>
        <dbReference type="ARBA" id="ARBA00023194"/>
    </source>
</evidence>
<dbReference type="Pfam" id="PF02668">
    <property type="entry name" value="TauD"/>
    <property type="match status" value="1"/>
</dbReference>
<keyword evidence="3" id="KW-0408">Iron</keyword>
<evidence type="ECO:0000256" key="1">
    <source>
        <dbReference type="ARBA" id="ARBA00001954"/>
    </source>
</evidence>
<gene>
    <name evidence="6" type="ORF">BC739_000141</name>
</gene>
<dbReference type="EMBL" id="JACJID010000001">
    <property type="protein sequence ID" value="MBA8922944.1"/>
    <property type="molecule type" value="Genomic_DNA"/>
</dbReference>
<accession>A0ABR6B8M9</accession>
<protein>
    <submittedName>
        <fullName evidence="6">Alpha-ketoglutarate-dependent taurine dioxygenase</fullName>
    </submittedName>
</protein>
<organism evidence="6 7">
    <name type="scientific">Kutzneria viridogrisea</name>
    <dbReference type="NCBI Taxonomy" id="47990"/>
    <lineage>
        <taxon>Bacteria</taxon>
        <taxon>Bacillati</taxon>
        <taxon>Actinomycetota</taxon>
        <taxon>Actinomycetes</taxon>
        <taxon>Pseudonocardiales</taxon>
        <taxon>Pseudonocardiaceae</taxon>
        <taxon>Kutzneria</taxon>
    </lineage>
</organism>
<dbReference type="PANTHER" id="PTHR10696:SF56">
    <property type="entry name" value="TAUD_TFDA-LIKE DOMAIN-CONTAINING PROTEIN"/>
    <property type="match status" value="1"/>
</dbReference>
<dbReference type="PANTHER" id="PTHR10696">
    <property type="entry name" value="GAMMA-BUTYROBETAINE HYDROXYLASE-RELATED"/>
    <property type="match status" value="1"/>
</dbReference>
<proteinExistence type="predicted"/>
<dbReference type="InterPro" id="IPR003819">
    <property type="entry name" value="TauD/TfdA-like"/>
</dbReference>
<dbReference type="RefSeq" id="WP_051912920.1">
    <property type="nucleotide sequence ID" value="NZ_BAAABQ010000010.1"/>
</dbReference>
<evidence type="ECO:0000313" key="7">
    <source>
        <dbReference type="Proteomes" id="UP000517916"/>
    </source>
</evidence>
<feature type="domain" description="TauD/TfdA-like" evidence="5">
    <location>
        <begin position="34"/>
        <end position="318"/>
    </location>
</feature>
<keyword evidence="7" id="KW-1185">Reference proteome</keyword>
<evidence type="ECO:0000256" key="3">
    <source>
        <dbReference type="ARBA" id="ARBA00023004"/>
    </source>
</evidence>
<evidence type="ECO:0000256" key="2">
    <source>
        <dbReference type="ARBA" id="ARBA00023002"/>
    </source>
</evidence>
<dbReference type="InterPro" id="IPR050411">
    <property type="entry name" value="AlphaKG_dependent_hydroxylases"/>
</dbReference>
<comment type="cofactor">
    <cofactor evidence="1">
        <name>Fe(2+)</name>
        <dbReference type="ChEBI" id="CHEBI:29033"/>
    </cofactor>
</comment>